<evidence type="ECO:0000256" key="4">
    <source>
        <dbReference type="ARBA" id="ARBA00022989"/>
    </source>
</evidence>
<feature type="transmembrane region" description="Helical" evidence="6">
    <location>
        <begin position="36"/>
        <end position="57"/>
    </location>
</feature>
<evidence type="ECO:0000256" key="1">
    <source>
        <dbReference type="ARBA" id="ARBA00004141"/>
    </source>
</evidence>
<accession>A0ABD1LEF2</accession>
<protein>
    <submittedName>
        <fullName evidence="7">Uncharacterized protein</fullName>
    </submittedName>
</protein>
<dbReference type="PANTHER" id="PTHR31621:SF11">
    <property type="entry name" value="PROTEIN DMP8-RELATED"/>
    <property type="match status" value="1"/>
</dbReference>
<evidence type="ECO:0000256" key="2">
    <source>
        <dbReference type="ARBA" id="ARBA00008707"/>
    </source>
</evidence>
<evidence type="ECO:0000313" key="7">
    <source>
        <dbReference type="EMBL" id="KAL2321818.1"/>
    </source>
</evidence>
<reference evidence="7 8" key="1">
    <citation type="submission" date="2024-08" db="EMBL/GenBank/DDBJ databases">
        <title>Insights into the chromosomal genome structure of Flemingia macrophylla.</title>
        <authorList>
            <person name="Ding Y."/>
            <person name="Zhao Y."/>
            <person name="Bi W."/>
            <person name="Wu M."/>
            <person name="Zhao G."/>
            <person name="Gong Y."/>
            <person name="Li W."/>
            <person name="Zhang P."/>
        </authorList>
    </citation>
    <scope>NUCLEOTIDE SEQUENCE [LARGE SCALE GENOMIC DNA]</scope>
    <source>
        <strain evidence="7">DYQJB</strain>
        <tissue evidence="7">Leaf</tissue>
    </source>
</reference>
<dbReference type="PANTHER" id="PTHR31621">
    <property type="entry name" value="PROTEIN DMP3"/>
    <property type="match status" value="1"/>
</dbReference>
<name>A0ABD1LEF2_9FABA</name>
<comment type="subcellular location">
    <subcellularLocation>
        <location evidence="1">Membrane</location>
        <topology evidence="1">Multi-pass membrane protein</topology>
    </subcellularLocation>
</comment>
<keyword evidence="8" id="KW-1185">Reference proteome</keyword>
<evidence type="ECO:0000256" key="6">
    <source>
        <dbReference type="SAM" id="Phobius"/>
    </source>
</evidence>
<comment type="caution">
    <text evidence="7">The sequence shown here is derived from an EMBL/GenBank/DDBJ whole genome shotgun (WGS) entry which is preliminary data.</text>
</comment>
<proteinExistence type="inferred from homology"/>
<keyword evidence="5 6" id="KW-0472">Membrane</keyword>
<dbReference type="GO" id="GO:0016020">
    <property type="term" value="C:membrane"/>
    <property type="evidence" value="ECO:0007669"/>
    <property type="project" value="UniProtKB-SubCell"/>
</dbReference>
<feature type="transmembrane region" description="Helical" evidence="6">
    <location>
        <begin position="102"/>
        <end position="119"/>
    </location>
</feature>
<dbReference type="AlphaFoldDB" id="A0ABD1LEF2"/>
<evidence type="ECO:0000313" key="8">
    <source>
        <dbReference type="Proteomes" id="UP001603857"/>
    </source>
</evidence>
<organism evidence="7 8">
    <name type="scientific">Flemingia macrophylla</name>
    <dbReference type="NCBI Taxonomy" id="520843"/>
    <lineage>
        <taxon>Eukaryota</taxon>
        <taxon>Viridiplantae</taxon>
        <taxon>Streptophyta</taxon>
        <taxon>Embryophyta</taxon>
        <taxon>Tracheophyta</taxon>
        <taxon>Spermatophyta</taxon>
        <taxon>Magnoliopsida</taxon>
        <taxon>eudicotyledons</taxon>
        <taxon>Gunneridae</taxon>
        <taxon>Pentapetalae</taxon>
        <taxon>rosids</taxon>
        <taxon>fabids</taxon>
        <taxon>Fabales</taxon>
        <taxon>Fabaceae</taxon>
        <taxon>Papilionoideae</taxon>
        <taxon>50 kb inversion clade</taxon>
        <taxon>NPAAA clade</taxon>
        <taxon>indigoferoid/millettioid clade</taxon>
        <taxon>Phaseoleae</taxon>
        <taxon>Flemingia</taxon>
    </lineage>
</organism>
<keyword evidence="3 6" id="KW-0812">Transmembrane</keyword>
<gene>
    <name evidence="7" type="ORF">Fmac_026197</name>
</gene>
<dbReference type="EMBL" id="JBGMDY010000009">
    <property type="protein sequence ID" value="KAL2321818.1"/>
    <property type="molecule type" value="Genomic_DNA"/>
</dbReference>
<dbReference type="Proteomes" id="UP001603857">
    <property type="component" value="Unassembled WGS sequence"/>
</dbReference>
<evidence type="ECO:0000256" key="3">
    <source>
        <dbReference type="ARBA" id="ARBA00022692"/>
    </source>
</evidence>
<sequence>MLSKTSPLGNFLPTGTLLTFEMVLPSIYKNGECSHVYVMMIHFLLFLCAIFCFFFHFTHSFHGLYSNLYYGFVTPTGLSVLKSGLLDVVVPKDHRFRLTFTYFIRAIISATVFLAIAVSNHRITNCLFRQNTKT</sequence>
<keyword evidence="4 6" id="KW-1133">Transmembrane helix</keyword>
<dbReference type="GO" id="GO:0005737">
    <property type="term" value="C:cytoplasm"/>
    <property type="evidence" value="ECO:0007669"/>
    <property type="project" value="UniProtKB-ARBA"/>
</dbReference>
<evidence type="ECO:0000256" key="5">
    <source>
        <dbReference type="ARBA" id="ARBA00023136"/>
    </source>
</evidence>
<comment type="similarity">
    <text evidence="2">Belongs to the plant DMP1 protein family.</text>
</comment>
<dbReference type="Pfam" id="PF05078">
    <property type="entry name" value="DUF679"/>
    <property type="match status" value="1"/>
</dbReference>
<feature type="transmembrane region" description="Helical" evidence="6">
    <location>
        <begin position="69"/>
        <end position="90"/>
    </location>
</feature>
<dbReference type="InterPro" id="IPR007770">
    <property type="entry name" value="DMP"/>
</dbReference>